<dbReference type="EMBL" id="BAAAZO010000011">
    <property type="protein sequence ID" value="GAA3631407.1"/>
    <property type="molecule type" value="Genomic_DNA"/>
</dbReference>
<name>A0ABP7AFX7_9ACTN</name>
<organism evidence="1 2">
    <name type="scientific">Kineosporia mesophila</name>
    <dbReference type="NCBI Taxonomy" id="566012"/>
    <lineage>
        <taxon>Bacteria</taxon>
        <taxon>Bacillati</taxon>
        <taxon>Actinomycetota</taxon>
        <taxon>Actinomycetes</taxon>
        <taxon>Kineosporiales</taxon>
        <taxon>Kineosporiaceae</taxon>
        <taxon>Kineosporia</taxon>
    </lineage>
</organism>
<evidence type="ECO:0000313" key="2">
    <source>
        <dbReference type="Proteomes" id="UP001501074"/>
    </source>
</evidence>
<dbReference type="Proteomes" id="UP001501074">
    <property type="component" value="Unassembled WGS sequence"/>
</dbReference>
<comment type="caution">
    <text evidence="1">The sequence shown here is derived from an EMBL/GenBank/DDBJ whole genome shotgun (WGS) entry which is preliminary data.</text>
</comment>
<keyword evidence="2" id="KW-1185">Reference proteome</keyword>
<gene>
    <name evidence="1" type="ORF">GCM10022223_56850</name>
</gene>
<protein>
    <submittedName>
        <fullName evidence="1">Uncharacterized protein</fullName>
    </submittedName>
</protein>
<sequence>MDMNPTAALLERLLGIAEGVAAFGDQLDEPTGTRLSAAAREAIDEYWEQMRGYPSGSRAWRDEIFALLMSTRYRAAA</sequence>
<reference evidence="2" key="1">
    <citation type="journal article" date="2019" name="Int. J. Syst. Evol. Microbiol.">
        <title>The Global Catalogue of Microorganisms (GCM) 10K type strain sequencing project: providing services to taxonomists for standard genome sequencing and annotation.</title>
        <authorList>
            <consortium name="The Broad Institute Genomics Platform"/>
            <consortium name="The Broad Institute Genome Sequencing Center for Infectious Disease"/>
            <person name="Wu L."/>
            <person name="Ma J."/>
        </authorList>
    </citation>
    <scope>NUCLEOTIDE SEQUENCE [LARGE SCALE GENOMIC DNA]</scope>
    <source>
        <strain evidence="2">JCM 16902</strain>
    </source>
</reference>
<evidence type="ECO:0000313" key="1">
    <source>
        <dbReference type="EMBL" id="GAA3631407.1"/>
    </source>
</evidence>
<accession>A0ABP7AFX7</accession>
<proteinExistence type="predicted"/>